<dbReference type="NCBIfam" id="TIGR02385">
    <property type="entry name" value="RelE_StbE"/>
    <property type="match status" value="1"/>
</dbReference>
<dbReference type="SUPFAM" id="SSF143011">
    <property type="entry name" value="RelE-like"/>
    <property type="match status" value="1"/>
</dbReference>
<protein>
    <submittedName>
        <fullName evidence="2">Uncharacterized protein</fullName>
    </submittedName>
</protein>
<evidence type="ECO:0000313" key="2">
    <source>
        <dbReference type="EMBL" id="OHB10637.1"/>
    </source>
</evidence>
<name>A0A1G2UML8_9BACT</name>
<dbReference type="Pfam" id="PF15738">
    <property type="entry name" value="YafQ_toxin"/>
    <property type="match status" value="1"/>
</dbReference>
<dbReference type="AlphaFoldDB" id="A0A1G2UML8"/>
<dbReference type="EMBL" id="MHWP01000011">
    <property type="protein sequence ID" value="OHB10637.1"/>
    <property type="molecule type" value="Genomic_DNA"/>
</dbReference>
<gene>
    <name evidence="2" type="ORF">A3H60_01000</name>
</gene>
<evidence type="ECO:0000313" key="3">
    <source>
        <dbReference type="Proteomes" id="UP000177202"/>
    </source>
</evidence>
<comment type="caution">
    <text evidence="2">The sequence shown here is derived from an EMBL/GenBank/DDBJ whole genome shotgun (WGS) entry which is preliminary data.</text>
</comment>
<organism evidence="2 3">
    <name type="scientific">Candidatus Zambryskibacteria bacterium RIFCSPLOWO2_02_FULL_44_12b</name>
    <dbReference type="NCBI Taxonomy" id="1802772"/>
    <lineage>
        <taxon>Bacteria</taxon>
        <taxon>Candidatus Zambryskiibacteriota</taxon>
    </lineage>
</organism>
<dbReference type="Proteomes" id="UP000177202">
    <property type="component" value="Unassembled WGS sequence"/>
</dbReference>
<accession>A0A1G2UML8</accession>
<evidence type="ECO:0000256" key="1">
    <source>
        <dbReference type="ARBA" id="ARBA00022649"/>
    </source>
</evidence>
<proteinExistence type="predicted"/>
<dbReference type="InterPro" id="IPR004386">
    <property type="entry name" value="Toxin_YafQ-like"/>
</dbReference>
<dbReference type="InterPro" id="IPR035093">
    <property type="entry name" value="RelE/ParE_toxin_dom_sf"/>
</dbReference>
<dbReference type="InterPro" id="IPR007712">
    <property type="entry name" value="RelE/ParE_toxin"/>
</dbReference>
<keyword evidence="1" id="KW-1277">Toxin-antitoxin system</keyword>
<dbReference type="Gene3D" id="3.30.2310.20">
    <property type="entry name" value="RelE-like"/>
    <property type="match status" value="1"/>
</dbReference>
<sequence>MIGKIEFHRSFKKRYRVVPLKIQQKFDEQLLLFENDPHHPLLNMHPLTGDRMGQWSINITGDWRAIYIFKDEKSVVFIDLNTHSNLYK</sequence>
<reference evidence="2 3" key="1">
    <citation type="journal article" date="2016" name="Nat. Commun.">
        <title>Thousands of microbial genomes shed light on interconnected biogeochemical processes in an aquifer system.</title>
        <authorList>
            <person name="Anantharaman K."/>
            <person name="Brown C.T."/>
            <person name="Hug L.A."/>
            <person name="Sharon I."/>
            <person name="Castelle C.J."/>
            <person name="Probst A.J."/>
            <person name="Thomas B.C."/>
            <person name="Singh A."/>
            <person name="Wilkins M.J."/>
            <person name="Karaoz U."/>
            <person name="Brodie E.L."/>
            <person name="Williams K.H."/>
            <person name="Hubbard S.S."/>
            <person name="Banfield J.F."/>
        </authorList>
    </citation>
    <scope>NUCLEOTIDE SEQUENCE [LARGE SCALE GENOMIC DNA]</scope>
</reference>
<dbReference type="STRING" id="1802772.A3H60_01000"/>